<dbReference type="Proteomes" id="UP000610203">
    <property type="component" value="Unassembled WGS sequence"/>
</dbReference>
<keyword evidence="1" id="KW-0812">Transmembrane</keyword>
<evidence type="ECO:0000256" key="1">
    <source>
        <dbReference type="SAM" id="Phobius"/>
    </source>
</evidence>
<feature type="transmembrane region" description="Helical" evidence="1">
    <location>
        <begin position="12"/>
        <end position="35"/>
    </location>
</feature>
<gene>
    <name evidence="2" type="ORF">GCM10016272_21560</name>
</gene>
<accession>A0ABQ3GUW4</accession>
<feature type="transmembrane region" description="Helical" evidence="1">
    <location>
        <begin position="55"/>
        <end position="76"/>
    </location>
</feature>
<protein>
    <submittedName>
        <fullName evidence="2">Uncharacterized protein</fullName>
    </submittedName>
</protein>
<organism evidence="2 3">
    <name type="scientific">Psychrobacter glaciei</name>
    <dbReference type="NCBI Taxonomy" id="619771"/>
    <lineage>
        <taxon>Bacteria</taxon>
        <taxon>Pseudomonadati</taxon>
        <taxon>Pseudomonadota</taxon>
        <taxon>Gammaproteobacteria</taxon>
        <taxon>Moraxellales</taxon>
        <taxon>Moraxellaceae</taxon>
        <taxon>Psychrobacter</taxon>
    </lineage>
</organism>
<evidence type="ECO:0000313" key="3">
    <source>
        <dbReference type="Proteomes" id="UP000610203"/>
    </source>
</evidence>
<name>A0ABQ3GUW4_9GAMM</name>
<keyword evidence="3" id="KW-1185">Reference proteome</keyword>
<dbReference type="EMBL" id="BMZR01000004">
    <property type="protein sequence ID" value="GHD35434.1"/>
    <property type="molecule type" value="Genomic_DNA"/>
</dbReference>
<proteinExistence type="predicted"/>
<keyword evidence="1" id="KW-1133">Transmembrane helix</keyword>
<dbReference type="RefSeq" id="WP_189585742.1">
    <property type="nucleotide sequence ID" value="NZ_BMZR01000004.1"/>
</dbReference>
<reference evidence="3" key="1">
    <citation type="journal article" date="2019" name="Int. J. Syst. Evol. Microbiol.">
        <title>The Global Catalogue of Microorganisms (GCM) 10K type strain sequencing project: providing services to taxonomists for standard genome sequencing and annotation.</title>
        <authorList>
            <consortium name="The Broad Institute Genomics Platform"/>
            <consortium name="The Broad Institute Genome Sequencing Center for Infectious Disease"/>
            <person name="Wu L."/>
            <person name="Ma J."/>
        </authorList>
    </citation>
    <scope>NUCLEOTIDE SEQUENCE [LARGE SCALE GENOMIC DNA]</scope>
    <source>
        <strain evidence="3">KCTC 42280</strain>
    </source>
</reference>
<keyword evidence="1" id="KW-0472">Membrane</keyword>
<evidence type="ECO:0000313" key="2">
    <source>
        <dbReference type="EMBL" id="GHD35434.1"/>
    </source>
</evidence>
<sequence>MNNRKRTGIITAVLGIVAFMALFNTGSPTAIIDWPVETYMGLAFTISWLSNVPNWLAYVLAAVVFILIIVGFYKIGSWVYGLIVRRSISPTFPVKIDLAPTAYRL</sequence>
<comment type="caution">
    <text evidence="2">The sequence shown here is derived from an EMBL/GenBank/DDBJ whole genome shotgun (WGS) entry which is preliminary data.</text>
</comment>